<dbReference type="Proteomes" id="UP001138997">
    <property type="component" value="Unassembled WGS sequence"/>
</dbReference>
<evidence type="ECO:0000259" key="1">
    <source>
        <dbReference type="Pfam" id="PF00535"/>
    </source>
</evidence>
<feature type="domain" description="Glycosyltransferase 2-like" evidence="1">
    <location>
        <begin position="9"/>
        <end position="166"/>
    </location>
</feature>
<dbReference type="PANTHER" id="PTHR43685:SF12">
    <property type="entry name" value="GLYCOSYL TRANSFERASE FAMILY 2"/>
    <property type="match status" value="1"/>
</dbReference>
<dbReference type="SUPFAM" id="SSF53448">
    <property type="entry name" value="Nucleotide-diphospho-sugar transferases"/>
    <property type="match status" value="1"/>
</dbReference>
<dbReference type="AlphaFoldDB" id="A0A9X1SVN0"/>
<proteinExistence type="predicted"/>
<dbReference type="InterPro" id="IPR050834">
    <property type="entry name" value="Glycosyltransf_2"/>
</dbReference>
<dbReference type="InterPro" id="IPR029044">
    <property type="entry name" value="Nucleotide-diphossugar_trans"/>
</dbReference>
<organism evidence="2 3">
    <name type="scientific">Kineosporia babensis</name>
    <dbReference type="NCBI Taxonomy" id="499548"/>
    <lineage>
        <taxon>Bacteria</taxon>
        <taxon>Bacillati</taxon>
        <taxon>Actinomycetota</taxon>
        <taxon>Actinomycetes</taxon>
        <taxon>Kineosporiales</taxon>
        <taxon>Kineosporiaceae</taxon>
        <taxon>Kineosporia</taxon>
    </lineage>
</organism>
<name>A0A9X1SVN0_9ACTN</name>
<evidence type="ECO:0000313" key="3">
    <source>
        <dbReference type="Proteomes" id="UP001138997"/>
    </source>
</evidence>
<dbReference type="EMBL" id="JAJOMB010000013">
    <property type="protein sequence ID" value="MCD5313826.1"/>
    <property type="molecule type" value="Genomic_DNA"/>
</dbReference>
<reference evidence="2" key="1">
    <citation type="submission" date="2021-11" db="EMBL/GenBank/DDBJ databases">
        <title>Streptomyces corallinus and Kineosporia corallina sp. nov., two new coral-derived marine actinobacteria.</title>
        <authorList>
            <person name="Buangrab K."/>
            <person name="Sutthacheep M."/>
            <person name="Yeemin T."/>
            <person name="Harunari E."/>
            <person name="Igarashi Y."/>
            <person name="Sripreechasak P."/>
            <person name="Kanchanasin P."/>
            <person name="Tanasupawat S."/>
            <person name="Phongsopitanun W."/>
        </authorList>
    </citation>
    <scope>NUCLEOTIDE SEQUENCE</scope>
    <source>
        <strain evidence="2">JCM 31032</strain>
    </source>
</reference>
<evidence type="ECO:0000313" key="2">
    <source>
        <dbReference type="EMBL" id="MCD5313826.1"/>
    </source>
</evidence>
<gene>
    <name evidence="2" type="ORF">LR394_23235</name>
</gene>
<accession>A0A9X1SVN0</accession>
<keyword evidence="3" id="KW-1185">Reference proteome</keyword>
<dbReference type="Gene3D" id="3.90.550.10">
    <property type="entry name" value="Spore Coat Polysaccharide Biosynthesis Protein SpsA, Chain A"/>
    <property type="match status" value="1"/>
</dbReference>
<comment type="caution">
    <text evidence="2">The sequence shown here is derived from an EMBL/GenBank/DDBJ whole genome shotgun (WGS) entry which is preliminary data.</text>
</comment>
<sequence length="290" mass="31750">MSAGLPTLSVVICCRNSASTLADTLDSIALQEYPGWWEVVVVDNGSSDATIPVAQRFADRLPNFRVLPVPKPGFQATALNHGIAQTTGEVFVFVDSDDLLAPGYLEKMAQALATEPYVGGELDVERLNPPAVRARRDLLQSHRIDEYCGYLPAVVGASMGARREAITKVQGFDESLPTQHDLDISWRLAAVGVPASFVPGAVLHYRYRTGPRQIFEQERGYGVGEVVLYRKFRQQGMPRRGPRQAIGSWARVLLALPGVLNPEGRARFATVAGMAVGRLEGSLRYRTPYL</sequence>
<dbReference type="RefSeq" id="WP_231445510.1">
    <property type="nucleotide sequence ID" value="NZ_JAJOMB010000013.1"/>
</dbReference>
<dbReference type="CDD" id="cd00761">
    <property type="entry name" value="Glyco_tranf_GTA_type"/>
    <property type="match status" value="1"/>
</dbReference>
<dbReference type="Pfam" id="PF00535">
    <property type="entry name" value="Glycos_transf_2"/>
    <property type="match status" value="1"/>
</dbReference>
<dbReference type="PANTHER" id="PTHR43685">
    <property type="entry name" value="GLYCOSYLTRANSFERASE"/>
    <property type="match status" value="1"/>
</dbReference>
<protein>
    <submittedName>
        <fullName evidence="2">Glycosyltransferase family 2 protein</fullName>
    </submittedName>
</protein>
<dbReference type="InterPro" id="IPR001173">
    <property type="entry name" value="Glyco_trans_2-like"/>
</dbReference>